<dbReference type="PANTHER" id="PTHR43420:SF52">
    <property type="entry name" value="N-ACETYLTRANSFERASE YODP"/>
    <property type="match status" value="1"/>
</dbReference>
<accession>A0A1A5Y9P7</accession>
<evidence type="ECO:0000259" key="3">
    <source>
        <dbReference type="PROSITE" id="PS51186"/>
    </source>
</evidence>
<dbReference type="CDD" id="cd04301">
    <property type="entry name" value="NAT_SF"/>
    <property type="match status" value="1"/>
</dbReference>
<evidence type="ECO:0000313" key="4">
    <source>
        <dbReference type="EMBL" id="OBR62351.1"/>
    </source>
</evidence>
<dbReference type="Gene3D" id="3.40.630.30">
    <property type="match status" value="1"/>
</dbReference>
<evidence type="ECO:0000313" key="5">
    <source>
        <dbReference type="Proteomes" id="UP000092024"/>
    </source>
</evidence>
<keyword evidence="1 4" id="KW-0808">Transferase</keyword>
<dbReference type="AlphaFoldDB" id="A0A1A5Y9P7"/>
<gene>
    <name evidence="4" type="ORF">A7K91_01660</name>
</gene>
<dbReference type="STRING" id="1844972.A7K91_01660"/>
<dbReference type="Proteomes" id="UP000092024">
    <property type="component" value="Unassembled WGS sequence"/>
</dbReference>
<sequence>MENIYIERADRTTLAGSRLNRMALGRMAYALAGTREENVVEQTLGKLWQGESNRFSHAYAHEAKLGGKTLGMVTCYPITLANRLAWPTFKKLLSARNWGLIGYHLLHPAEAFSLLTLKEGHEDEFHIGTLATMPESRGLGVGSLLINHAEQIARKQGYSKSSLTVVRDNHGAFKLYEKLGYRVTGEINKPTLSMFRMVKSLV</sequence>
<dbReference type="OrthoDB" id="5319888at2"/>
<reference evidence="4 5" key="1">
    <citation type="submission" date="2016-05" db="EMBL/GenBank/DDBJ databases">
        <title>Paenibacillus oryzae. sp. nov., isolated from the rice root.</title>
        <authorList>
            <person name="Zhang J."/>
            <person name="Zhang X."/>
        </authorList>
    </citation>
    <scope>NUCLEOTIDE SEQUENCE [LARGE SCALE GENOMIC DNA]</scope>
    <source>
        <strain evidence="4 5">1DrF-4</strain>
    </source>
</reference>
<feature type="domain" description="N-acetyltransferase" evidence="3">
    <location>
        <begin position="27"/>
        <end position="202"/>
    </location>
</feature>
<proteinExistence type="predicted"/>
<keyword evidence="2" id="KW-0012">Acyltransferase</keyword>
<dbReference type="Pfam" id="PF00583">
    <property type="entry name" value="Acetyltransf_1"/>
    <property type="match status" value="1"/>
</dbReference>
<protein>
    <submittedName>
        <fullName evidence="4">Acetyltransferase</fullName>
    </submittedName>
</protein>
<name>A0A1A5Y9P7_9BACL</name>
<organism evidence="4 5">
    <name type="scientific">Paenibacillus oryzae</name>
    <dbReference type="NCBI Taxonomy" id="1844972"/>
    <lineage>
        <taxon>Bacteria</taxon>
        <taxon>Bacillati</taxon>
        <taxon>Bacillota</taxon>
        <taxon>Bacilli</taxon>
        <taxon>Bacillales</taxon>
        <taxon>Paenibacillaceae</taxon>
        <taxon>Paenibacillus</taxon>
    </lineage>
</organism>
<comment type="caution">
    <text evidence="4">The sequence shown here is derived from an EMBL/GenBank/DDBJ whole genome shotgun (WGS) entry which is preliminary data.</text>
</comment>
<dbReference type="SUPFAM" id="SSF55729">
    <property type="entry name" value="Acyl-CoA N-acyltransferases (Nat)"/>
    <property type="match status" value="1"/>
</dbReference>
<dbReference type="GO" id="GO:0016747">
    <property type="term" value="F:acyltransferase activity, transferring groups other than amino-acyl groups"/>
    <property type="evidence" value="ECO:0007669"/>
    <property type="project" value="InterPro"/>
</dbReference>
<evidence type="ECO:0000256" key="1">
    <source>
        <dbReference type="ARBA" id="ARBA00022679"/>
    </source>
</evidence>
<dbReference type="PANTHER" id="PTHR43420">
    <property type="entry name" value="ACETYLTRANSFERASE"/>
    <property type="match status" value="1"/>
</dbReference>
<keyword evidence="5" id="KW-1185">Reference proteome</keyword>
<dbReference type="PROSITE" id="PS51186">
    <property type="entry name" value="GNAT"/>
    <property type="match status" value="1"/>
</dbReference>
<dbReference type="InterPro" id="IPR050680">
    <property type="entry name" value="YpeA/RimI_acetyltransf"/>
</dbReference>
<dbReference type="InterPro" id="IPR016181">
    <property type="entry name" value="Acyl_CoA_acyltransferase"/>
</dbReference>
<dbReference type="InterPro" id="IPR000182">
    <property type="entry name" value="GNAT_dom"/>
</dbReference>
<dbReference type="EMBL" id="LYPA01000080">
    <property type="protein sequence ID" value="OBR62351.1"/>
    <property type="molecule type" value="Genomic_DNA"/>
</dbReference>
<evidence type="ECO:0000256" key="2">
    <source>
        <dbReference type="ARBA" id="ARBA00023315"/>
    </source>
</evidence>
<dbReference type="RefSeq" id="WP_068687211.1">
    <property type="nucleotide sequence ID" value="NZ_LYPA01000080.1"/>
</dbReference>